<name>A0A382JB68_9ZZZZ</name>
<organism evidence="4">
    <name type="scientific">marine metagenome</name>
    <dbReference type="NCBI Taxonomy" id="408172"/>
    <lineage>
        <taxon>unclassified sequences</taxon>
        <taxon>metagenomes</taxon>
        <taxon>ecological metagenomes</taxon>
    </lineage>
</organism>
<dbReference type="NCBIfam" id="TIGR02727">
    <property type="entry name" value="MTHFS_bact"/>
    <property type="match status" value="1"/>
</dbReference>
<sequence length="195" mass="21822">MESIHIQKASIRKEILRIREGLEDEDLRRMSRKIAGHLSGLGEFQNSGHVLFYLSLEKEVRTDEMIGQSLNLGKSVYVPLVDKREGHLKISRLLGLDIEFQKGCFGIREPAVENLERVPPPVIDFVVTPGLAFDRKGGRIGFGSGYYDRFLGQIRSDAACIALGFGFQVLDSVPQLEHDVRVGKIVTETGIINCR</sequence>
<dbReference type="GO" id="GO:0030272">
    <property type="term" value="F:5-formyltetrahydrofolate cyclo-ligase activity"/>
    <property type="evidence" value="ECO:0007669"/>
    <property type="project" value="TreeGrafter"/>
</dbReference>
<evidence type="ECO:0000256" key="3">
    <source>
        <dbReference type="ARBA" id="ARBA00022840"/>
    </source>
</evidence>
<evidence type="ECO:0000256" key="2">
    <source>
        <dbReference type="ARBA" id="ARBA00022741"/>
    </source>
</evidence>
<dbReference type="PIRSF" id="PIRSF006806">
    <property type="entry name" value="FTHF_cligase"/>
    <property type="match status" value="1"/>
</dbReference>
<dbReference type="GO" id="GO:0005524">
    <property type="term" value="F:ATP binding"/>
    <property type="evidence" value="ECO:0007669"/>
    <property type="project" value="UniProtKB-KW"/>
</dbReference>
<evidence type="ECO:0000256" key="1">
    <source>
        <dbReference type="ARBA" id="ARBA00010638"/>
    </source>
</evidence>
<accession>A0A382JB68</accession>
<gene>
    <name evidence="4" type="ORF">METZ01_LOCUS261466</name>
</gene>
<dbReference type="GO" id="GO:0035999">
    <property type="term" value="P:tetrahydrofolate interconversion"/>
    <property type="evidence" value="ECO:0007669"/>
    <property type="project" value="TreeGrafter"/>
</dbReference>
<protein>
    <recommendedName>
        <fullName evidence="5">5-formyltetrahydrofolate cyclo-ligase</fullName>
    </recommendedName>
</protein>
<evidence type="ECO:0000313" key="4">
    <source>
        <dbReference type="EMBL" id="SVC08612.1"/>
    </source>
</evidence>
<dbReference type="EMBL" id="UINC01072748">
    <property type="protein sequence ID" value="SVC08612.1"/>
    <property type="molecule type" value="Genomic_DNA"/>
</dbReference>
<keyword evidence="2" id="KW-0547">Nucleotide-binding</keyword>
<dbReference type="PANTHER" id="PTHR23407">
    <property type="entry name" value="ATPASE INHIBITOR/5-FORMYLTETRAHYDROFOLATE CYCLO-LIGASE"/>
    <property type="match status" value="1"/>
</dbReference>
<proteinExistence type="inferred from homology"/>
<dbReference type="SUPFAM" id="SSF100950">
    <property type="entry name" value="NagB/RpiA/CoA transferase-like"/>
    <property type="match status" value="1"/>
</dbReference>
<comment type="similarity">
    <text evidence="1">Belongs to the 5-formyltetrahydrofolate cyclo-ligase family.</text>
</comment>
<dbReference type="AlphaFoldDB" id="A0A382JB68"/>
<dbReference type="InterPro" id="IPR002698">
    <property type="entry name" value="FTHF_cligase"/>
</dbReference>
<reference evidence="4" key="1">
    <citation type="submission" date="2018-05" db="EMBL/GenBank/DDBJ databases">
        <authorList>
            <person name="Lanie J.A."/>
            <person name="Ng W.-L."/>
            <person name="Kazmierczak K.M."/>
            <person name="Andrzejewski T.M."/>
            <person name="Davidsen T.M."/>
            <person name="Wayne K.J."/>
            <person name="Tettelin H."/>
            <person name="Glass J.I."/>
            <person name="Rusch D."/>
            <person name="Podicherti R."/>
            <person name="Tsui H.-C.T."/>
            <person name="Winkler M.E."/>
        </authorList>
    </citation>
    <scope>NUCLEOTIDE SEQUENCE</scope>
</reference>
<dbReference type="GO" id="GO:0009396">
    <property type="term" value="P:folic acid-containing compound biosynthetic process"/>
    <property type="evidence" value="ECO:0007669"/>
    <property type="project" value="TreeGrafter"/>
</dbReference>
<dbReference type="PANTHER" id="PTHR23407:SF1">
    <property type="entry name" value="5-FORMYLTETRAHYDROFOLATE CYCLO-LIGASE"/>
    <property type="match status" value="1"/>
</dbReference>
<dbReference type="InterPro" id="IPR024185">
    <property type="entry name" value="FTHF_cligase-like_sf"/>
</dbReference>
<dbReference type="Gene3D" id="3.40.50.10420">
    <property type="entry name" value="NagB/RpiA/CoA transferase-like"/>
    <property type="match status" value="1"/>
</dbReference>
<dbReference type="Pfam" id="PF01812">
    <property type="entry name" value="5-FTHF_cyc-lig"/>
    <property type="match status" value="1"/>
</dbReference>
<dbReference type="InterPro" id="IPR037171">
    <property type="entry name" value="NagB/RpiA_transferase-like"/>
</dbReference>
<evidence type="ECO:0008006" key="5">
    <source>
        <dbReference type="Google" id="ProtNLM"/>
    </source>
</evidence>
<keyword evidence="3" id="KW-0067">ATP-binding</keyword>